<dbReference type="EMBL" id="MUGY01000002">
    <property type="protein sequence ID" value="OXA97844.1"/>
    <property type="molecule type" value="Genomic_DNA"/>
</dbReference>
<dbReference type="Proteomes" id="UP000198424">
    <property type="component" value="Unassembled WGS sequence"/>
</dbReference>
<name>A0A086A3C1_FLAHY</name>
<keyword evidence="1" id="KW-0812">Transmembrane</keyword>
<keyword evidence="1" id="KW-1133">Transmembrane helix</keyword>
<organism evidence="2 4">
    <name type="scientific">Flavobacterium hydatis</name>
    <name type="common">Cytophaga aquatilis</name>
    <dbReference type="NCBI Taxonomy" id="991"/>
    <lineage>
        <taxon>Bacteria</taxon>
        <taxon>Pseudomonadati</taxon>
        <taxon>Bacteroidota</taxon>
        <taxon>Flavobacteriia</taxon>
        <taxon>Flavobacteriales</taxon>
        <taxon>Flavobacteriaceae</taxon>
        <taxon>Flavobacterium</taxon>
    </lineage>
</organism>
<keyword evidence="1" id="KW-0472">Membrane</keyword>
<evidence type="ECO:0000313" key="3">
    <source>
        <dbReference type="EMBL" id="OXA97844.1"/>
    </source>
</evidence>
<dbReference type="EMBL" id="JPRM01000036">
    <property type="protein sequence ID" value="KFF11185.1"/>
    <property type="molecule type" value="Genomic_DNA"/>
</dbReference>
<proteinExistence type="predicted"/>
<gene>
    <name evidence="3" type="ORF">B0A62_03030</name>
    <name evidence="2" type="ORF">IW20_19790</name>
</gene>
<dbReference type="Proteomes" id="UP000028712">
    <property type="component" value="Unassembled WGS sequence"/>
</dbReference>
<dbReference type="RefSeq" id="WP_035626208.1">
    <property type="nucleotide sequence ID" value="NZ_JBEWQG010000007.1"/>
</dbReference>
<protein>
    <submittedName>
        <fullName evidence="2">Uncharacterized protein</fullName>
    </submittedName>
</protein>
<feature type="transmembrane region" description="Helical" evidence="1">
    <location>
        <begin position="112"/>
        <end position="131"/>
    </location>
</feature>
<accession>A0A086A3C1</accession>
<evidence type="ECO:0000313" key="4">
    <source>
        <dbReference type="Proteomes" id="UP000028712"/>
    </source>
</evidence>
<dbReference type="OrthoDB" id="9997174at2"/>
<evidence type="ECO:0000313" key="2">
    <source>
        <dbReference type="EMBL" id="KFF11185.1"/>
    </source>
</evidence>
<dbReference type="STRING" id="991.IW20_19790"/>
<sequence>MNKNFIEEQFERFKAPWKNSAFNYYFYWIIIGFGGIGIWLTIYEESNKSNLDVTVISKCIATTAIAIISASLVDLNLSFNLKNVPSLIINSIAFFGISIFLLILSFNVTGSYSLIAAVPGYLIALLIWVLANSDNGKLSDESYFNQMTDKVKEMKNAVNDL</sequence>
<evidence type="ECO:0000256" key="1">
    <source>
        <dbReference type="SAM" id="Phobius"/>
    </source>
</evidence>
<feature type="transmembrane region" description="Helical" evidence="1">
    <location>
        <begin position="87"/>
        <end position="106"/>
    </location>
</feature>
<reference evidence="3 5" key="2">
    <citation type="submission" date="2016-11" db="EMBL/GenBank/DDBJ databases">
        <title>Whole genomes of Flavobacteriaceae.</title>
        <authorList>
            <person name="Stine C."/>
            <person name="Li C."/>
            <person name="Tadesse D."/>
        </authorList>
    </citation>
    <scope>NUCLEOTIDE SEQUENCE [LARGE SCALE GENOMIC DNA]</scope>
    <source>
        <strain evidence="3 5">ATCC 29551</strain>
    </source>
</reference>
<feature type="transmembrane region" description="Helical" evidence="1">
    <location>
        <begin position="55"/>
        <end position="75"/>
    </location>
</feature>
<feature type="transmembrane region" description="Helical" evidence="1">
    <location>
        <begin position="21"/>
        <end position="43"/>
    </location>
</feature>
<comment type="caution">
    <text evidence="2">The sequence shown here is derived from an EMBL/GenBank/DDBJ whole genome shotgun (WGS) entry which is preliminary data.</text>
</comment>
<evidence type="ECO:0000313" key="5">
    <source>
        <dbReference type="Proteomes" id="UP000198424"/>
    </source>
</evidence>
<reference evidence="2 4" key="1">
    <citation type="submission" date="2014-07" db="EMBL/GenBank/DDBJ databases">
        <title>Genome of Flavobacterium hydatis DSM 2063.</title>
        <authorList>
            <person name="Pipes S.E."/>
            <person name="Stropko S.J."/>
            <person name="Newman J.D."/>
        </authorList>
    </citation>
    <scope>NUCLEOTIDE SEQUENCE [LARGE SCALE GENOMIC DNA]</scope>
    <source>
        <strain evidence="2 4">DSM 2063</strain>
    </source>
</reference>
<keyword evidence="5" id="KW-1185">Reference proteome</keyword>
<dbReference type="AlphaFoldDB" id="A0A086A3C1"/>